<sequence length="158" mass="17325">MAEYDYFAQYPNEGPDHSPDCTQCAAARSELERIRDHALTQRERFADQAAYPYVAGSTALHRSGCSTVEHISRYGQGLSWGDPSVPEASEAEVFEGELLGFAHAQVLSAYGQNFTVMTTQETAEWIRSRTGPRGGTRFRLCKICTPDVPEGARTGASS</sequence>
<keyword evidence="2" id="KW-1185">Reference proteome</keyword>
<proteinExistence type="predicted"/>
<protein>
    <submittedName>
        <fullName evidence="1">Uncharacterized protein</fullName>
    </submittedName>
</protein>
<evidence type="ECO:0000313" key="1">
    <source>
        <dbReference type="EMBL" id="KUH35242.1"/>
    </source>
</evidence>
<name>A0A117IUM5_9ACTN</name>
<reference evidence="1 2" key="1">
    <citation type="submission" date="2015-11" db="EMBL/GenBank/DDBJ databases">
        <title>Genome-wide analysis reveals the secondary metabolome in Streptomyces kanasensis ZX01.</title>
        <authorList>
            <person name="Zhang G."/>
            <person name="Han L."/>
            <person name="Feng J."/>
            <person name="Zhang X."/>
        </authorList>
    </citation>
    <scope>NUCLEOTIDE SEQUENCE [LARGE SCALE GENOMIC DNA]</scope>
    <source>
        <strain evidence="1 2">ZX01</strain>
    </source>
</reference>
<gene>
    <name evidence="1" type="ORF">ATE80_30380</name>
</gene>
<accession>A0A117IUM5</accession>
<dbReference type="STRING" id="936756.ATE80_30380"/>
<dbReference type="OrthoDB" id="4541444at2"/>
<evidence type="ECO:0000313" key="2">
    <source>
        <dbReference type="Proteomes" id="UP000054011"/>
    </source>
</evidence>
<comment type="caution">
    <text evidence="1">The sequence shown here is derived from an EMBL/GenBank/DDBJ whole genome shotgun (WGS) entry which is preliminary data.</text>
</comment>
<organism evidence="1 2">
    <name type="scientific">Streptomyces kanasensis</name>
    <dbReference type="NCBI Taxonomy" id="936756"/>
    <lineage>
        <taxon>Bacteria</taxon>
        <taxon>Bacillati</taxon>
        <taxon>Actinomycetota</taxon>
        <taxon>Actinomycetes</taxon>
        <taxon>Kitasatosporales</taxon>
        <taxon>Streptomycetaceae</taxon>
        <taxon>Streptomyces</taxon>
    </lineage>
</organism>
<dbReference type="AlphaFoldDB" id="A0A117IUM5"/>
<dbReference type="EMBL" id="LNSV01000169">
    <property type="protein sequence ID" value="KUH35242.1"/>
    <property type="molecule type" value="Genomic_DNA"/>
</dbReference>
<dbReference type="Proteomes" id="UP000054011">
    <property type="component" value="Unassembled WGS sequence"/>
</dbReference>
<dbReference type="RefSeq" id="WP_058945467.1">
    <property type="nucleotide sequence ID" value="NZ_LNSV01000169.1"/>
</dbReference>